<keyword evidence="9 11" id="KW-0057">Aromatic amino acid biosynthesis</keyword>
<evidence type="ECO:0000256" key="8">
    <source>
        <dbReference type="ARBA" id="ARBA00022840"/>
    </source>
</evidence>
<evidence type="ECO:0000256" key="2">
    <source>
        <dbReference type="ARBA" id="ARBA00006997"/>
    </source>
</evidence>
<keyword evidence="6 11" id="KW-0547">Nucleotide-binding</keyword>
<comment type="function">
    <text evidence="11">Catalyzes the specific phosphorylation of the 3-hydroxyl group of shikimic acid using ATP as a cosubstrate.</text>
</comment>
<keyword evidence="11" id="KW-0460">Magnesium</keyword>
<feature type="binding site" evidence="11">
    <location>
        <position position="118"/>
    </location>
    <ligand>
        <name>ATP</name>
        <dbReference type="ChEBI" id="CHEBI:30616"/>
    </ligand>
</feature>
<dbReference type="PRINTS" id="PR01100">
    <property type="entry name" value="SHIKIMTKNASE"/>
</dbReference>
<evidence type="ECO:0000313" key="13">
    <source>
        <dbReference type="Proteomes" id="UP000601522"/>
    </source>
</evidence>
<dbReference type="GO" id="GO:0004765">
    <property type="term" value="F:shikimate kinase activity"/>
    <property type="evidence" value="ECO:0007669"/>
    <property type="project" value="UniProtKB-UniRule"/>
</dbReference>
<dbReference type="EC" id="2.7.1.71" evidence="3 11"/>
<proteinExistence type="inferred from homology"/>
<protein>
    <recommendedName>
        <fullName evidence="3 11">Shikimate kinase</fullName>
        <shortName evidence="11">SK</shortName>
        <ecNumber evidence="3 11">2.7.1.71</ecNumber>
    </recommendedName>
</protein>
<dbReference type="GO" id="GO:0005829">
    <property type="term" value="C:cytosol"/>
    <property type="evidence" value="ECO:0007669"/>
    <property type="project" value="TreeGrafter"/>
</dbReference>
<dbReference type="CDD" id="cd00464">
    <property type="entry name" value="SK"/>
    <property type="match status" value="1"/>
</dbReference>
<evidence type="ECO:0000256" key="6">
    <source>
        <dbReference type="ARBA" id="ARBA00022741"/>
    </source>
</evidence>
<feature type="binding site" evidence="11">
    <location>
        <position position="82"/>
    </location>
    <ligand>
        <name>substrate</name>
    </ligand>
</feature>
<dbReference type="SUPFAM" id="SSF52540">
    <property type="entry name" value="P-loop containing nucleoside triphosphate hydrolases"/>
    <property type="match status" value="1"/>
</dbReference>
<evidence type="ECO:0000256" key="3">
    <source>
        <dbReference type="ARBA" id="ARBA00012154"/>
    </source>
</evidence>
<dbReference type="HAMAP" id="MF_00109">
    <property type="entry name" value="Shikimate_kinase"/>
    <property type="match status" value="1"/>
</dbReference>
<feature type="binding site" evidence="11">
    <location>
        <position position="60"/>
    </location>
    <ligand>
        <name>substrate</name>
    </ligand>
</feature>
<keyword evidence="4 11" id="KW-0028">Amino-acid biosynthesis</keyword>
<accession>A0A926F0K3</accession>
<dbReference type="GO" id="GO:0009073">
    <property type="term" value="P:aromatic amino acid family biosynthetic process"/>
    <property type="evidence" value="ECO:0007669"/>
    <property type="project" value="UniProtKB-KW"/>
</dbReference>
<dbReference type="Gene3D" id="3.40.50.300">
    <property type="entry name" value="P-loop containing nucleotide triphosphate hydrolases"/>
    <property type="match status" value="1"/>
</dbReference>
<evidence type="ECO:0000256" key="9">
    <source>
        <dbReference type="ARBA" id="ARBA00023141"/>
    </source>
</evidence>
<dbReference type="PROSITE" id="PS01128">
    <property type="entry name" value="SHIKIMATE_KINASE"/>
    <property type="match status" value="1"/>
</dbReference>
<sequence>MTRLEQDICLIGMPGSGKSTIGKLLGQRFKVSFYDIDRYIEKKHQKKVSEIYKESEENFRVIEKIAIKEIINLSPRIISTGGGTVKSDSSMTLLKKDRLILFINRPIEEIKDEIDINRPIFSNDSTRIYKLYEERYPLYKRYSDIEIINSGDINLVIKKIINKVNYNLGV</sequence>
<keyword evidence="5 11" id="KW-0808">Transferase</keyword>
<name>A0A926F0K3_9FIRM</name>
<keyword evidence="13" id="KW-1185">Reference proteome</keyword>
<comment type="catalytic activity">
    <reaction evidence="10 11">
        <text>shikimate + ATP = 3-phosphoshikimate + ADP + H(+)</text>
        <dbReference type="Rhea" id="RHEA:13121"/>
        <dbReference type="ChEBI" id="CHEBI:15378"/>
        <dbReference type="ChEBI" id="CHEBI:30616"/>
        <dbReference type="ChEBI" id="CHEBI:36208"/>
        <dbReference type="ChEBI" id="CHEBI:145989"/>
        <dbReference type="ChEBI" id="CHEBI:456216"/>
        <dbReference type="EC" id="2.7.1.71"/>
    </reaction>
</comment>
<dbReference type="RefSeq" id="WP_249322576.1">
    <property type="nucleotide sequence ID" value="NZ_JACRTK010000001.1"/>
</dbReference>
<dbReference type="GO" id="GO:0009423">
    <property type="term" value="P:chorismate biosynthetic process"/>
    <property type="evidence" value="ECO:0007669"/>
    <property type="project" value="UniProtKB-UniRule"/>
</dbReference>
<comment type="pathway">
    <text evidence="1 11">Metabolic intermediate biosynthesis; chorismate biosynthesis; chorismate from D-erythrose 4-phosphate and phosphoenolpyruvate: step 5/7.</text>
</comment>
<dbReference type="EMBL" id="JACRTK010000001">
    <property type="protein sequence ID" value="MBC8589759.1"/>
    <property type="molecule type" value="Genomic_DNA"/>
</dbReference>
<feature type="binding site" evidence="11">
    <location>
        <begin position="15"/>
        <end position="20"/>
    </location>
    <ligand>
        <name>ATP</name>
        <dbReference type="ChEBI" id="CHEBI:30616"/>
    </ligand>
</feature>
<feature type="binding site" evidence="11">
    <location>
        <position position="19"/>
    </location>
    <ligand>
        <name>Mg(2+)</name>
        <dbReference type="ChEBI" id="CHEBI:18420"/>
    </ligand>
</feature>
<dbReference type="GO" id="GO:0005524">
    <property type="term" value="F:ATP binding"/>
    <property type="evidence" value="ECO:0007669"/>
    <property type="project" value="UniProtKB-UniRule"/>
</dbReference>
<evidence type="ECO:0000313" key="12">
    <source>
        <dbReference type="EMBL" id="MBC8589759.1"/>
    </source>
</evidence>
<keyword evidence="11" id="KW-0963">Cytoplasm</keyword>
<feature type="binding site" evidence="11">
    <location>
        <position position="37"/>
    </location>
    <ligand>
        <name>substrate</name>
    </ligand>
</feature>
<dbReference type="InterPro" id="IPR031322">
    <property type="entry name" value="Shikimate/glucono_kinase"/>
</dbReference>
<dbReference type="GO" id="GO:0000287">
    <property type="term" value="F:magnesium ion binding"/>
    <property type="evidence" value="ECO:0007669"/>
    <property type="project" value="UniProtKB-UniRule"/>
</dbReference>
<comment type="caution">
    <text evidence="12">The sequence shown here is derived from an EMBL/GenBank/DDBJ whole genome shotgun (WGS) entry which is preliminary data.</text>
</comment>
<dbReference type="InterPro" id="IPR027417">
    <property type="entry name" value="P-loop_NTPase"/>
</dbReference>
<comment type="cofactor">
    <cofactor evidence="11">
        <name>Mg(2+)</name>
        <dbReference type="ChEBI" id="CHEBI:18420"/>
    </cofactor>
    <text evidence="11">Binds 1 Mg(2+) ion per subunit.</text>
</comment>
<reference evidence="12 13" key="1">
    <citation type="submission" date="2020-08" db="EMBL/GenBank/DDBJ databases">
        <title>Genome public.</title>
        <authorList>
            <person name="Liu C."/>
            <person name="Sun Q."/>
        </authorList>
    </citation>
    <scope>NUCLEOTIDE SEQUENCE [LARGE SCALE GENOMIC DNA]</scope>
    <source>
        <strain evidence="12 13">NSJ-26</strain>
    </source>
</reference>
<evidence type="ECO:0000256" key="4">
    <source>
        <dbReference type="ARBA" id="ARBA00022605"/>
    </source>
</evidence>
<dbReference type="PANTHER" id="PTHR21087:SF16">
    <property type="entry name" value="SHIKIMATE KINASE 1, CHLOROPLASTIC"/>
    <property type="match status" value="1"/>
</dbReference>
<dbReference type="AlphaFoldDB" id="A0A926F0K3"/>
<comment type="subcellular location">
    <subcellularLocation>
        <location evidence="11">Cytoplasm</location>
    </subcellularLocation>
</comment>
<comment type="caution">
    <text evidence="11">Lacks conserved residue(s) required for the propagation of feature annotation.</text>
</comment>
<evidence type="ECO:0000256" key="1">
    <source>
        <dbReference type="ARBA" id="ARBA00004842"/>
    </source>
</evidence>
<gene>
    <name evidence="11" type="primary">aroK</name>
    <name evidence="12" type="ORF">H8689_01185</name>
</gene>
<evidence type="ECO:0000256" key="5">
    <source>
        <dbReference type="ARBA" id="ARBA00022679"/>
    </source>
</evidence>
<evidence type="ECO:0000256" key="7">
    <source>
        <dbReference type="ARBA" id="ARBA00022777"/>
    </source>
</evidence>
<dbReference type="Pfam" id="PF01202">
    <property type="entry name" value="SKI"/>
    <property type="match status" value="1"/>
</dbReference>
<evidence type="ECO:0000256" key="10">
    <source>
        <dbReference type="ARBA" id="ARBA00048567"/>
    </source>
</evidence>
<dbReference type="Proteomes" id="UP000601522">
    <property type="component" value="Unassembled WGS sequence"/>
</dbReference>
<keyword evidence="8 11" id="KW-0067">ATP-binding</keyword>
<dbReference type="GO" id="GO:0008652">
    <property type="term" value="P:amino acid biosynthetic process"/>
    <property type="evidence" value="ECO:0007669"/>
    <property type="project" value="UniProtKB-KW"/>
</dbReference>
<evidence type="ECO:0000256" key="11">
    <source>
        <dbReference type="HAMAP-Rule" id="MF_00109"/>
    </source>
</evidence>
<dbReference type="InterPro" id="IPR023000">
    <property type="entry name" value="Shikimate_kinase_CS"/>
</dbReference>
<keyword evidence="7 11" id="KW-0418">Kinase</keyword>
<comment type="similarity">
    <text evidence="2 11">Belongs to the shikimate kinase family.</text>
</comment>
<comment type="subunit">
    <text evidence="11">Monomer.</text>
</comment>
<keyword evidence="11" id="KW-0479">Metal-binding</keyword>
<feature type="binding site" evidence="11">
    <location>
        <position position="135"/>
    </location>
    <ligand>
        <name>substrate</name>
    </ligand>
</feature>
<organism evidence="12 13">
    <name type="scientific">Wansuia hejianensis</name>
    <dbReference type="NCBI Taxonomy" id="2763667"/>
    <lineage>
        <taxon>Bacteria</taxon>
        <taxon>Bacillati</taxon>
        <taxon>Bacillota</taxon>
        <taxon>Clostridia</taxon>
        <taxon>Lachnospirales</taxon>
        <taxon>Lachnospiraceae</taxon>
        <taxon>Wansuia</taxon>
    </lineage>
</organism>
<dbReference type="PANTHER" id="PTHR21087">
    <property type="entry name" value="SHIKIMATE KINASE"/>
    <property type="match status" value="1"/>
</dbReference>
<dbReference type="InterPro" id="IPR000623">
    <property type="entry name" value="Shikimate_kinase/TSH1"/>
</dbReference>